<keyword evidence="3" id="KW-0805">Transcription regulation</keyword>
<dbReference type="NCBIfam" id="TIGR02957">
    <property type="entry name" value="SigX4"/>
    <property type="match status" value="1"/>
</dbReference>
<evidence type="ECO:0008006" key="10">
    <source>
        <dbReference type="Google" id="ProtNLM"/>
    </source>
</evidence>
<dbReference type="GO" id="GO:0003677">
    <property type="term" value="F:DNA binding"/>
    <property type="evidence" value="ECO:0007669"/>
    <property type="project" value="UniProtKB-KW"/>
</dbReference>
<dbReference type="InterPro" id="IPR013324">
    <property type="entry name" value="RNA_pol_sigma_r3/r4-like"/>
</dbReference>
<dbReference type="Pfam" id="PF08281">
    <property type="entry name" value="Sigma70_r4_2"/>
    <property type="match status" value="1"/>
</dbReference>
<organism evidence="9">
    <name type="scientific">uncultured Mycobacteriales bacterium</name>
    <dbReference type="NCBI Taxonomy" id="581187"/>
    <lineage>
        <taxon>Bacteria</taxon>
        <taxon>Bacillati</taxon>
        <taxon>Actinomycetota</taxon>
        <taxon>Actinomycetes</taxon>
        <taxon>Mycobacteriales</taxon>
        <taxon>environmental samples</taxon>
    </lineage>
</organism>
<dbReference type="SUPFAM" id="SSF88659">
    <property type="entry name" value="Sigma3 and sigma4 domains of RNA polymerase sigma factors"/>
    <property type="match status" value="1"/>
</dbReference>
<evidence type="ECO:0000256" key="2">
    <source>
        <dbReference type="ARBA" id="ARBA00011344"/>
    </source>
</evidence>
<keyword evidence="6" id="KW-0804">Transcription</keyword>
<dbReference type="Gene3D" id="1.10.10.10">
    <property type="entry name" value="Winged helix-like DNA-binding domain superfamily/Winged helix DNA-binding domain"/>
    <property type="match status" value="1"/>
</dbReference>
<dbReference type="PANTHER" id="PTHR30173">
    <property type="entry name" value="SIGMA 19 FACTOR"/>
    <property type="match status" value="1"/>
</dbReference>
<dbReference type="NCBIfam" id="NF007214">
    <property type="entry name" value="PRK09636.1"/>
    <property type="match status" value="1"/>
</dbReference>
<dbReference type="InterPro" id="IPR032710">
    <property type="entry name" value="NTF2-like_dom_sf"/>
</dbReference>
<dbReference type="GO" id="GO:0006352">
    <property type="term" value="P:DNA-templated transcription initiation"/>
    <property type="evidence" value="ECO:0007669"/>
    <property type="project" value="InterPro"/>
</dbReference>
<evidence type="ECO:0000313" key="9">
    <source>
        <dbReference type="EMBL" id="CAA9220917.1"/>
    </source>
</evidence>
<dbReference type="Gene3D" id="1.10.1740.10">
    <property type="match status" value="1"/>
</dbReference>
<evidence type="ECO:0000259" key="8">
    <source>
        <dbReference type="Pfam" id="PF08281"/>
    </source>
</evidence>
<evidence type="ECO:0000256" key="3">
    <source>
        <dbReference type="ARBA" id="ARBA00023015"/>
    </source>
</evidence>
<dbReference type="InterPro" id="IPR052704">
    <property type="entry name" value="ECF_Sigma-70_Domain"/>
</dbReference>
<dbReference type="InterPro" id="IPR014303">
    <property type="entry name" value="RNA_pol_sigma-70_ECF"/>
</dbReference>
<dbReference type="SUPFAM" id="SSF88946">
    <property type="entry name" value="Sigma2 domain of RNA polymerase sigma factors"/>
    <property type="match status" value="1"/>
</dbReference>
<name>A0A6J4HDU0_9ACTN</name>
<evidence type="ECO:0000256" key="6">
    <source>
        <dbReference type="ARBA" id="ARBA00023163"/>
    </source>
</evidence>
<feature type="domain" description="RNA polymerase sigma factor 70 region 4 type 2" evidence="8">
    <location>
        <begin position="107"/>
        <end position="158"/>
    </location>
</feature>
<gene>
    <name evidence="9" type="ORF">AVDCRST_MAG41-491</name>
</gene>
<dbReference type="EMBL" id="CADCTP010000048">
    <property type="protein sequence ID" value="CAA9220917.1"/>
    <property type="molecule type" value="Genomic_DNA"/>
</dbReference>
<sequence length="288" mass="30672">MSVSPPSTDEFSAHRDTLFGIAYRMLGSVTDAQDAVQDAWLRWAAADRAAVRHPRAYLIRTISRLSLDRLRSATSRREVYVGPWLPEPLATGPDVAEEVAQADSVSMALLVVLETLSPLERAVFVLREAFELPYGEIAEALGSTEPAVRQVAHRARAHVAARRPRYASDPRAHRTVSERFLAACASGELAELVGVLAPDVTLVADGGGVARAPLMPLRGATTVARFLLVGMTQAPDDVRIVPATLNGGPGLVAFVGGTPLGTLVLDSDGGRIAAIYLTNNPVKLRALA</sequence>
<feature type="domain" description="RNA polymerase sigma-70 region 2" evidence="7">
    <location>
        <begin position="11"/>
        <end position="74"/>
    </location>
</feature>
<comment type="subunit">
    <text evidence="2">Interacts transiently with the RNA polymerase catalytic core formed by RpoA, RpoB, RpoC and RpoZ (2 alpha, 1 beta, 1 beta' and 1 omega subunit) to form the RNA polymerase holoenzyme that can initiate transcription.</text>
</comment>
<evidence type="ECO:0000256" key="4">
    <source>
        <dbReference type="ARBA" id="ARBA00023082"/>
    </source>
</evidence>
<dbReference type="InterPro" id="IPR036388">
    <property type="entry name" value="WH-like_DNA-bd_sf"/>
</dbReference>
<comment type="similarity">
    <text evidence="1">Belongs to the sigma-70 factor family. ECF subfamily.</text>
</comment>
<dbReference type="PANTHER" id="PTHR30173:SF36">
    <property type="entry name" value="ECF RNA POLYMERASE SIGMA FACTOR SIGJ"/>
    <property type="match status" value="1"/>
</dbReference>
<dbReference type="NCBIfam" id="TIGR02937">
    <property type="entry name" value="sigma70-ECF"/>
    <property type="match status" value="1"/>
</dbReference>
<keyword evidence="4" id="KW-0731">Sigma factor</keyword>
<proteinExistence type="inferred from homology"/>
<protein>
    <recommendedName>
        <fullName evidence="10">RNA polymerase sigma-70 factor</fullName>
    </recommendedName>
</protein>
<dbReference type="InterPro" id="IPR007627">
    <property type="entry name" value="RNA_pol_sigma70_r2"/>
</dbReference>
<reference evidence="9" key="1">
    <citation type="submission" date="2020-02" db="EMBL/GenBank/DDBJ databases">
        <authorList>
            <person name="Meier V. D."/>
        </authorList>
    </citation>
    <scope>NUCLEOTIDE SEQUENCE</scope>
    <source>
        <strain evidence="9">AVDCRST_MAG41</strain>
    </source>
</reference>
<dbReference type="InterPro" id="IPR013249">
    <property type="entry name" value="RNA_pol_sigma70_r4_t2"/>
</dbReference>
<evidence type="ECO:0000259" key="7">
    <source>
        <dbReference type="Pfam" id="PF04542"/>
    </source>
</evidence>
<dbReference type="InterPro" id="IPR013325">
    <property type="entry name" value="RNA_pol_sigma_r2"/>
</dbReference>
<accession>A0A6J4HDU0</accession>
<dbReference type="Pfam" id="PF04542">
    <property type="entry name" value="Sigma70_r2"/>
    <property type="match status" value="1"/>
</dbReference>
<evidence type="ECO:0000256" key="5">
    <source>
        <dbReference type="ARBA" id="ARBA00023125"/>
    </source>
</evidence>
<evidence type="ECO:0000256" key="1">
    <source>
        <dbReference type="ARBA" id="ARBA00010641"/>
    </source>
</evidence>
<dbReference type="AlphaFoldDB" id="A0A6J4HDU0"/>
<dbReference type="InterPro" id="IPR014284">
    <property type="entry name" value="RNA_pol_sigma-70_dom"/>
</dbReference>
<dbReference type="SUPFAM" id="SSF54427">
    <property type="entry name" value="NTF2-like"/>
    <property type="match status" value="1"/>
</dbReference>
<keyword evidence="5" id="KW-0238">DNA-binding</keyword>
<dbReference type="GO" id="GO:0016987">
    <property type="term" value="F:sigma factor activity"/>
    <property type="evidence" value="ECO:0007669"/>
    <property type="project" value="UniProtKB-KW"/>
</dbReference>